<dbReference type="Proteomes" id="UP000183255">
    <property type="component" value="Unassembled WGS sequence"/>
</dbReference>
<evidence type="ECO:0000256" key="1">
    <source>
        <dbReference type="ARBA" id="ARBA00004651"/>
    </source>
</evidence>
<feature type="transmembrane region" description="Helical" evidence="6">
    <location>
        <begin position="256"/>
        <end position="274"/>
    </location>
</feature>
<dbReference type="AlphaFoldDB" id="A0A1G8LDT8"/>
<keyword evidence="5 6" id="KW-0472">Membrane</keyword>
<keyword evidence="7" id="KW-0813">Transport</keyword>
<dbReference type="RefSeq" id="WP_031575492.1">
    <property type="nucleotide sequence ID" value="NZ_FNDZ01000003.1"/>
</dbReference>
<evidence type="ECO:0000256" key="2">
    <source>
        <dbReference type="ARBA" id="ARBA00022475"/>
    </source>
</evidence>
<evidence type="ECO:0000256" key="5">
    <source>
        <dbReference type="ARBA" id="ARBA00023136"/>
    </source>
</evidence>
<feature type="transmembrane region" description="Helical" evidence="6">
    <location>
        <begin position="280"/>
        <end position="300"/>
    </location>
</feature>
<gene>
    <name evidence="7" type="ORF">SAMN05421804_10356</name>
</gene>
<dbReference type="InterPro" id="IPR001851">
    <property type="entry name" value="ABC_transp_permease"/>
</dbReference>
<organism evidence="7 8">
    <name type="scientific">Proteiniclasticum ruminis</name>
    <dbReference type="NCBI Taxonomy" id="398199"/>
    <lineage>
        <taxon>Bacteria</taxon>
        <taxon>Bacillati</taxon>
        <taxon>Bacillota</taxon>
        <taxon>Clostridia</taxon>
        <taxon>Eubacteriales</taxon>
        <taxon>Clostridiaceae</taxon>
        <taxon>Proteiniclasticum</taxon>
    </lineage>
</organism>
<dbReference type="PANTHER" id="PTHR32196:SF15">
    <property type="entry name" value="SUGAR ABC TRANSPORTER PERMEASE PROTEIN"/>
    <property type="match status" value="1"/>
</dbReference>
<keyword evidence="2" id="KW-1003">Cell membrane</keyword>
<dbReference type="PANTHER" id="PTHR32196">
    <property type="entry name" value="ABC TRANSPORTER PERMEASE PROTEIN YPHD-RELATED-RELATED"/>
    <property type="match status" value="1"/>
</dbReference>
<evidence type="ECO:0000256" key="3">
    <source>
        <dbReference type="ARBA" id="ARBA00022692"/>
    </source>
</evidence>
<feature type="transmembrane region" description="Helical" evidence="6">
    <location>
        <begin position="45"/>
        <end position="62"/>
    </location>
</feature>
<feature type="transmembrane region" description="Helical" evidence="6">
    <location>
        <begin position="203"/>
        <end position="225"/>
    </location>
</feature>
<accession>A0A1G8LDT8</accession>
<evidence type="ECO:0000313" key="8">
    <source>
        <dbReference type="Proteomes" id="UP000183255"/>
    </source>
</evidence>
<proteinExistence type="predicted"/>
<evidence type="ECO:0000313" key="7">
    <source>
        <dbReference type="EMBL" id="SDI53878.1"/>
    </source>
</evidence>
<feature type="transmembrane region" description="Helical" evidence="6">
    <location>
        <begin position="69"/>
        <end position="89"/>
    </location>
</feature>
<comment type="subcellular location">
    <subcellularLocation>
        <location evidence="1">Cell membrane</location>
        <topology evidence="1">Multi-pass membrane protein</topology>
    </subcellularLocation>
</comment>
<feature type="transmembrane region" description="Helical" evidence="6">
    <location>
        <begin position="342"/>
        <end position="357"/>
    </location>
</feature>
<feature type="transmembrane region" description="Helical" evidence="6">
    <location>
        <begin position="12"/>
        <end position="33"/>
    </location>
</feature>
<protein>
    <submittedName>
        <fullName evidence="7">Simple sugar transport system permease protein</fullName>
    </submittedName>
</protein>
<evidence type="ECO:0000256" key="6">
    <source>
        <dbReference type="SAM" id="Phobius"/>
    </source>
</evidence>
<dbReference type="EMBL" id="FNDZ01000003">
    <property type="protein sequence ID" value="SDI53878.1"/>
    <property type="molecule type" value="Genomic_DNA"/>
</dbReference>
<feature type="transmembrane region" description="Helical" evidence="6">
    <location>
        <begin position="130"/>
        <end position="149"/>
    </location>
</feature>
<feature type="transmembrane region" description="Helical" evidence="6">
    <location>
        <begin position="95"/>
        <end position="118"/>
    </location>
</feature>
<reference evidence="7 8" key="1">
    <citation type="submission" date="2016-10" db="EMBL/GenBank/DDBJ databases">
        <authorList>
            <person name="de Groot N.N."/>
        </authorList>
    </citation>
    <scope>NUCLEOTIDE SEQUENCE [LARGE SCALE GENOMIC DNA]</scope>
    <source>
        <strain evidence="7 8">CGMCC 1.5058</strain>
    </source>
</reference>
<dbReference type="GO" id="GO:0022857">
    <property type="term" value="F:transmembrane transporter activity"/>
    <property type="evidence" value="ECO:0007669"/>
    <property type="project" value="InterPro"/>
</dbReference>
<feature type="transmembrane region" description="Helical" evidence="6">
    <location>
        <begin position="312"/>
        <end position="330"/>
    </location>
</feature>
<name>A0A1G8LDT8_9CLOT</name>
<keyword evidence="4 6" id="KW-1133">Transmembrane helix</keyword>
<sequence>MREKLHKIYDNIGLPRIIIISFFLFMLIIALPLGLNVQSLLGDAIRRWAMYGILVLAMVPAVQSGIGLNFGISLGIVAGLIGATFTIEIGVGNPFLSIFLALSIAIALGSLFGIGYGLLLNRVKGSEMTVSTYVGFSVIAFMNMVWLSLPYKNGDLIWPLGGQGMRNTISLSSSFGHVFNNILDFSLGIKDGAFYVTPGDDKFGLYIPTGLILFFLFSCFLVWLFMRSKAGMAMSAAGANEQFTKASGINVNKMRILGTAISTALAAVGIIIYAQSYGFLQLYNAPLMMGFHSVAAVLIGGASIKRAKISHVLIGAFLFQGILAVALPVANKILPEGNLSDVIRIIISNGIILYALSKTKGGAK</sequence>
<keyword evidence="3 6" id="KW-0812">Transmembrane</keyword>
<dbReference type="Pfam" id="PF02653">
    <property type="entry name" value="BPD_transp_2"/>
    <property type="match status" value="1"/>
</dbReference>
<dbReference type="GO" id="GO:0005886">
    <property type="term" value="C:plasma membrane"/>
    <property type="evidence" value="ECO:0007669"/>
    <property type="project" value="UniProtKB-SubCell"/>
</dbReference>
<keyword evidence="7" id="KW-0762">Sugar transport</keyword>
<evidence type="ECO:0000256" key="4">
    <source>
        <dbReference type="ARBA" id="ARBA00022989"/>
    </source>
</evidence>